<feature type="region of interest" description="Disordered" evidence="1">
    <location>
        <begin position="1"/>
        <end position="42"/>
    </location>
</feature>
<dbReference type="RefSeq" id="WP_090847076.1">
    <property type="nucleotide sequence ID" value="NZ_FMZL01000017.1"/>
</dbReference>
<dbReference type="Proteomes" id="UP000198528">
    <property type="component" value="Unassembled WGS sequence"/>
</dbReference>
<feature type="compositionally biased region" description="Basic and acidic residues" evidence="1">
    <location>
        <begin position="1"/>
        <end position="11"/>
    </location>
</feature>
<accession>A0A1G6M052</accession>
<protein>
    <submittedName>
        <fullName evidence="2">Uncharacterized protein</fullName>
    </submittedName>
</protein>
<proteinExistence type="predicted"/>
<organism evidence="2 3">
    <name type="scientific">Parafannyhessea umbonata</name>
    <dbReference type="NCBI Taxonomy" id="604330"/>
    <lineage>
        <taxon>Bacteria</taxon>
        <taxon>Bacillati</taxon>
        <taxon>Actinomycetota</taxon>
        <taxon>Coriobacteriia</taxon>
        <taxon>Coriobacteriales</taxon>
        <taxon>Atopobiaceae</taxon>
        <taxon>Parafannyhessea</taxon>
    </lineage>
</organism>
<dbReference type="AlphaFoldDB" id="A0A1G6M052"/>
<name>A0A1G6M052_9ACTN</name>
<keyword evidence="3" id="KW-1185">Reference proteome</keyword>
<evidence type="ECO:0000256" key="1">
    <source>
        <dbReference type="SAM" id="MobiDB-lite"/>
    </source>
</evidence>
<evidence type="ECO:0000313" key="2">
    <source>
        <dbReference type="EMBL" id="SDC48674.1"/>
    </source>
</evidence>
<evidence type="ECO:0000313" key="3">
    <source>
        <dbReference type="Proteomes" id="UP000198528"/>
    </source>
</evidence>
<reference evidence="3" key="1">
    <citation type="submission" date="2016-10" db="EMBL/GenBank/DDBJ databases">
        <authorList>
            <person name="Varghese N."/>
            <person name="Submissions S."/>
        </authorList>
    </citation>
    <scope>NUCLEOTIDE SEQUENCE [LARGE SCALE GENOMIC DNA]</scope>
    <source>
        <strain evidence="3">DSM 22619</strain>
    </source>
</reference>
<sequence>MRSKENARCAEDLGNQQHTERVNNGLEAAANDSSATPAAVSSADEEALRLAREWRAGRQDAWLWLAGRLVEAQQAGRHYESFRRLTDELSQAHDFTDDEGRGKVTVPHRRGLGRGLALLMVEEHPAFGSLFRMRGVHDAAR</sequence>
<feature type="compositionally biased region" description="Low complexity" evidence="1">
    <location>
        <begin position="28"/>
        <end position="39"/>
    </location>
</feature>
<dbReference type="EMBL" id="FMZL01000017">
    <property type="protein sequence ID" value="SDC48674.1"/>
    <property type="molecule type" value="Genomic_DNA"/>
</dbReference>
<gene>
    <name evidence="2" type="ORF">SAMN04487824_11741</name>
</gene>